<proteinExistence type="predicted"/>
<name>A0ABD0L2C2_9CAEN</name>
<evidence type="ECO:0000313" key="1">
    <source>
        <dbReference type="EMBL" id="KAK7493537.1"/>
    </source>
</evidence>
<sequence>MHQETHRIFSTTFTLSVFQRHRLESVNFPDLPISTAVIMDYSAAHKPQSPDAVRFQGGNPAQAEIVEVRCITSLTRHSLIVLESSYVFVVVFKEFDVFFFVYRSRAEYHSNMFHNQFITFSFCQPIMQISSNLTNRQTGCETI</sequence>
<dbReference type="AlphaFoldDB" id="A0ABD0L2C2"/>
<dbReference type="Proteomes" id="UP001519460">
    <property type="component" value="Unassembled WGS sequence"/>
</dbReference>
<comment type="caution">
    <text evidence="1">The sequence shown here is derived from an EMBL/GenBank/DDBJ whole genome shotgun (WGS) entry which is preliminary data.</text>
</comment>
<organism evidence="1 2">
    <name type="scientific">Batillaria attramentaria</name>
    <dbReference type="NCBI Taxonomy" id="370345"/>
    <lineage>
        <taxon>Eukaryota</taxon>
        <taxon>Metazoa</taxon>
        <taxon>Spiralia</taxon>
        <taxon>Lophotrochozoa</taxon>
        <taxon>Mollusca</taxon>
        <taxon>Gastropoda</taxon>
        <taxon>Caenogastropoda</taxon>
        <taxon>Sorbeoconcha</taxon>
        <taxon>Cerithioidea</taxon>
        <taxon>Batillariidae</taxon>
        <taxon>Batillaria</taxon>
    </lineage>
</organism>
<keyword evidence="2" id="KW-1185">Reference proteome</keyword>
<gene>
    <name evidence="1" type="ORF">BaRGS_00015248</name>
</gene>
<dbReference type="EMBL" id="JACVVK020000092">
    <property type="protein sequence ID" value="KAK7493537.1"/>
    <property type="molecule type" value="Genomic_DNA"/>
</dbReference>
<protein>
    <submittedName>
        <fullName evidence="1">Uncharacterized protein</fullName>
    </submittedName>
</protein>
<reference evidence="1 2" key="1">
    <citation type="journal article" date="2023" name="Sci. Data">
        <title>Genome assembly of the Korean intertidal mud-creeper Batillaria attramentaria.</title>
        <authorList>
            <person name="Patra A.K."/>
            <person name="Ho P.T."/>
            <person name="Jun S."/>
            <person name="Lee S.J."/>
            <person name="Kim Y."/>
            <person name="Won Y.J."/>
        </authorList>
    </citation>
    <scope>NUCLEOTIDE SEQUENCE [LARGE SCALE GENOMIC DNA]</scope>
    <source>
        <strain evidence="1">Wonlab-2016</strain>
    </source>
</reference>
<evidence type="ECO:0000313" key="2">
    <source>
        <dbReference type="Proteomes" id="UP001519460"/>
    </source>
</evidence>
<accession>A0ABD0L2C2</accession>